<sequence>MSAFPNWARLPHAAAGAADAAFCAGAGLALLDRVLRSGEDGAEPLFAGVLRQRLALKAAGTSVRLARQREDEAALRDAEHLAPAGAPPSPAGRLHRLFRLFGARPLRLEAETLALAADLLELRTAAPTLQGLAAACQEILARNRSPLLAAADVSRAAVTLLADAAPLEAEILALWLADLALAQKLGWDAPVPLLGTTIAQPALRRDGRRPRPGDADWQNALAAAYALAAPEAHGLAGELSRRANKLLAVAPRLRAKGAARVVALLLADDSLSPARAAKAARLSDRAARRLFERLIALEAVHELSGRPSFRLYGL</sequence>
<dbReference type="EMBL" id="CP019949">
    <property type="protein sequence ID" value="ARN83991.1"/>
    <property type="molecule type" value="Genomic_DNA"/>
</dbReference>
<protein>
    <recommendedName>
        <fullName evidence="3">DUF1403 family protein</fullName>
    </recommendedName>
</protein>
<dbReference type="AlphaFoldDB" id="A0A1W6N2J8"/>
<name>A0A1W6N2J8_9HYPH</name>
<evidence type="ECO:0000313" key="2">
    <source>
        <dbReference type="Proteomes" id="UP000193978"/>
    </source>
</evidence>
<gene>
    <name evidence="1" type="ORF">B1812_21770</name>
</gene>
<proteinExistence type="predicted"/>
<evidence type="ECO:0008006" key="3">
    <source>
        <dbReference type="Google" id="ProtNLM"/>
    </source>
</evidence>
<reference evidence="1 2" key="1">
    <citation type="submission" date="2017-02" db="EMBL/GenBank/DDBJ databases">
        <authorList>
            <person name="Peterson S.W."/>
        </authorList>
    </citation>
    <scope>NUCLEOTIDE SEQUENCE [LARGE SCALE GENOMIC DNA]</scope>
    <source>
        <strain evidence="1 2">S285</strain>
        <plasmid evidence="2">Plasmid p1</plasmid>
    </source>
</reference>
<dbReference type="Proteomes" id="UP000193978">
    <property type="component" value="Plasmid p1"/>
</dbReference>
<geneLocation type="plasmid" evidence="1 2">
    <name>p1</name>
</geneLocation>
<organism evidence="1 2">
    <name type="scientific">Methylocystis bryophila</name>
    <dbReference type="NCBI Taxonomy" id="655015"/>
    <lineage>
        <taxon>Bacteria</taxon>
        <taxon>Pseudomonadati</taxon>
        <taxon>Pseudomonadota</taxon>
        <taxon>Alphaproteobacteria</taxon>
        <taxon>Hyphomicrobiales</taxon>
        <taxon>Methylocystaceae</taxon>
        <taxon>Methylocystis</taxon>
    </lineage>
</organism>
<keyword evidence="2" id="KW-1185">Reference proteome</keyword>
<dbReference type="InterPro" id="IPR009843">
    <property type="entry name" value="DUF1403"/>
</dbReference>
<accession>A0A1W6N2J8</accession>
<dbReference type="KEGG" id="mbry:B1812_21770"/>
<keyword evidence="1" id="KW-0614">Plasmid</keyword>
<dbReference type="Pfam" id="PF07183">
    <property type="entry name" value="DUF1403"/>
    <property type="match status" value="1"/>
</dbReference>
<evidence type="ECO:0000313" key="1">
    <source>
        <dbReference type="EMBL" id="ARN83991.1"/>
    </source>
</evidence>